<dbReference type="PROSITE" id="PS50106">
    <property type="entry name" value="PDZ"/>
    <property type="match status" value="1"/>
</dbReference>
<dbReference type="STRING" id="92487.SAMN02745130_00530"/>
<dbReference type="InterPro" id="IPR001478">
    <property type="entry name" value="PDZ"/>
</dbReference>
<feature type="signal peptide" evidence="5">
    <location>
        <begin position="1"/>
        <end position="25"/>
    </location>
</feature>
<dbReference type="RefSeq" id="WP_078921026.1">
    <property type="nucleotide sequence ID" value="NZ_FUYB01000002.1"/>
</dbReference>
<dbReference type="Pfam" id="PF13365">
    <property type="entry name" value="Trypsin_2"/>
    <property type="match status" value="1"/>
</dbReference>
<keyword evidence="3" id="KW-0378">Hydrolase</keyword>
<dbReference type="SUPFAM" id="SSF50494">
    <property type="entry name" value="Trypsin-like serine proteases"/>
    <property type="match status" value="1"/>
</dbReference>
<name>A0A1T4VXB2_9GAMM</name>
<evidence type="ECO:0000256" key="3">
    <source>
        <dbReference type="ARBA" id="ARBA00022801"/>
    </source>
</evidence>
<dbReference type="OrthoDB" id="9758917at2"/>
<dbReference type="Pfam" id="PF13180">
    <property type="entry name" value="PDZ_2"/>
    <property type="match status" value="1"/>
</dbReference>
<dbReference type="PANTHER" id="PTHR22939:SF129">
    <property type="entry name" value="SERINE PROTEASE HTRA2, MITOCHONDRIAL"/>
    <property type="match status" value="1"/>
</dbReference>
<comment type="similarity">
    <text evidence="1">Belongs to the peptidase S1C family.</text>
</comment>
<reference evidence="7 8" key="1">
    <citation type="submission" date="2017-02" db="EMBL/GenBank/DDBJ databases">
        <authorList>
            <person name="Peterson S.W."/>
        </authorList>
    </citation>
    <scope>NUCLEOTIDE SEQUENCE [LARGE SCALE GENOMIC DNA]</scope>
    <source>
        <strain evidence="7 8">ATCC 49788</strain>
    </source>
</reference>
<protein>
    <submittedName>
        <fullName evidence="7">Serine protease Do</fullName>
    </submittedName>
</protein>
<dbReference type="InterPro" id="IPR009003">
    <property type="entry name" value="Peptidase_S1_PA"/>
</dbReference>
<feature type="chain" id="PRO_5010589933" evidence="5">
    <location>
        <begin position="26"/>
        <end position="374"/>
    </location>
</feature>
<evidence type="ECO:0000256" key="5">
    <source>
        <dbReference type="SAM" id="SignalP"/>
    </source>
</evidence>
<keyword evidence="2 7" id="KW-0645">Protease</keyword>
<evidence type="ECO:0000256" key="4">
    <source>
        <dbReference type="ARBA" id="ARBA00022825"/>
    </source>
</evidence>
<evidence type="ECO:0000313" key="7">
    <source>
        <dbReference type="EMBL" id="SKA69650.1"/>
    </source>
</evidence>
<dbReference type="PRINTS" id="PR00834">
    <property type="entry name" value="PROTEASES2C"/>
</dbReference>
<evidence type="ECO:0000256" key="1">
    <source>
        <dbReference type="ARBA" id="ARBA00010541"/>
    </source>
</evidence>
<dbReference type="PANTHER" id="PTHR22939">
    <property type="entry name" value="SERINE PROTEASE FAMILY S1C HTRA-RELATED"/>
    <property type="match status" value="1"/>
</dbReference>
<dbReference type="Gene3D" id="2.40.10.120">
    <property type="match status" value="1"/>
</dbReference>
<sequence>MSPSIWKRALLTTLLAIGLHGCACAGALPDSVNGQALPSLAPMLERVTPAVVNITTEGKQKIDESILNDPFFKRFFGDVQGERKIDGTGSGVIVHARHGHILTNFHVIEGAERITITLNDGRRFQARIIGADPKVDLAIIAIKAERLVAMRFGDSDRLKVGDFVVAIGNPYGIGQSVTSGIISALHRNPGIGEYENFIQTDASINLGNSGGALVNLRGELIGINTAILGGHSGGNIGIGFAIPVNTAAGIIDQIVRFGQVERGLLGIEVSDVDAQIATNSRLPANTGALVERVFPSSAAERAGLQAGDVILQVNDAEIKAASDVKSLIGSVRAGTLLKIVYLRSGQTYTAQARIGQVGPAGNTANSQRPFWENN</sequence>
<feature type="domain" description="PDZ" evidence="6">
    <location>
        <begin position="254"/>
        <end position="345"/>
    </location>
</feature>
<evidence type="ECO:0000256" key="2">
    <source>
        <dbReference type="ARBA" id="ARBA00022670"/>
    </source>
</evidence>
<evidence type="ECO:0000313" key="8">
    <source>
        <dbReference type="Proteomes" id="UP000190460"/>
    </source>
</evidence>
<keyword evidence="4" id="KW-0720">Serine protease</keyword>
<dbReference type="AlphaFoldDB" id="A0A1T4VXB2"/>
<dbReference type="Gene3D" id="2.30.42.10">
    <property type="match status" value="1"/>
</dbReference>
<evidence type="ECO:0000259" key="6">
    <source>
        <dbReference type="PROSITE" id="PS50106"/>
    </source>
</evidence>
<dbReference type="SUPFAM" id="SSF50156">
    <property type="entry name" value="PDZ domain-like"/>
    <property type="match status" value="1"/>
</dbReference>
<dbReference type="InterPro" id="IPR001940">
    <property type="entry name" value="Peptidase_S1C"/>
</dbReference>
<proteinExistence type="inferred from homology"/>
<dbReference type="GO" id="GO:0006515">
    <property type="term" value="P:protein quality control for misfolded or incompletely synthesized proteins"/>
    <property type="evidence" value="ECO:0007669"/>
    <property type="project" value="TreeGrafter"/>
</dbReference>
<keyword evidence="5" id="KW-0732">Signal</keyword>
<dbReference type="InterPro" id="IPR036034">
    <property type="entry name" value="PDZ_sf"/>
</dbReference>
<keyword evidence="8" id="KW-1185">Reference proteome</keyword>
<dbReference type="GO" id="GO:0004252">
    <property type="term" value="F:serine-type endopeptidase activity"/>
    <property type="evidence" value="ECO:0007669"/>
    <property type="project" value="InterPro"/>
</dbReference>
<dbReference type="EMBL" id="FUYB01000002">
    <property type="protein sequence ID" value="SKA69650.1"/>
    <property type="molecule type" value="Genomic_DNA"/>
</dbReference>
<accession>A0A1T4VXB2</accession>
<organism evidence="7 8">
    <name type="scientific">Thiothrix eikelboomii</name>
    <dbReference type="NCBI Taxonomy" id="92487"/>
    <lineage>
        <taxon>Bacteria</taxon>
        <taxon>Pseudomonadati</taxon>
        <taxon>Pseudomonadota</taxon>
        <taxon>Gammaproteobacteria</taxon>
        <taxon>Thiotrichales</taxon>
        <taxon>Thiotrichaceae</taxon>
        <taxon>Thiothrix</taxon>
    </lineage>
</organism>
<dbReference type="SMART" id="SM00228">
    <property type="entry name" value="PDZ"/>
    <property type="match status" value="1"/>
</dbReference>
<gene>
    <name evidence="7" type="ORF">SAMN02745130_00530</name>
</gene>
<dbReference type="Proteomes" id="UP000190460">
    <property type="component" value="Unassembled WGS sequence"/>
</dbReference>
<dbReference type="GO" id="GO:0042597">
    <property type="term" value="C:periplasmic space"/>
    <property type="evidence" value="ECO:0007669"/>
    <property type="project" value="TreeGrafter"/>
</dbReference>